<dbReference type="AlphaFoldDB" id="A0A0D2L6X7"/>
<evidence type="ECO:0000313" key="2">
    <source>
        <dbReference type="Proteomes" id="UP000054270"/>
    </source>
</evidence>
<accession>A0A0D2L6X7</accession>
<dbReference type="EMBL" id="KN817547">
    <property type="protein sequence ID" value="KJA22762.1"/>
    <property type="molecule type" value="Genomic_DNA"/>
</dbReference>
<evidence type="ECO:0008006" key="3">
    <source>
        <dbReference type="Google" id="ProtNLM"/>
    </source>
</evidence>
<reference evidence="2" key="1">
    <citation type="submission" date="2014-04" db="EMBL/GenBank/DDBJ databases">
        <title>Evolutionary Origins and Diversification of the Mycorrhizal Mutualists.</title>
        <authorList>
            <consortium name="DOE Joint Genome Institute"/>
            <consortium name="Mycorrhizal Genomics Consortium"/>
            <person name="Kohler A."/>
            <person name="Kuo A."/>
            <person name="Nagy L.G."/>
            <person name="Floudas D."/>
            <person name="Copeland A."/>
            <person name="Barry K.W."/>
            <person name="Cichocki N."/>
            <person name="Veneault-Fourrey C."/>
            <person name="LaButti K."/>
            <person name="Lindquist E.A."/>
            <person name="Lipzen A."/>
            <person name="Lundell T."/>
            <person name="Morin E."/>
            <person name="Murat C."/>
            <person name="Riley R."/>
            <person name="Ohm R."/>
            <person name="Sun H."/>
            <person name="Tunlid A."/>
            <person name="Henrissat B."/>
            <person name="Grigoriev I.V."/>
            <person name="Hibbett D.S."/>
            <person name="Martin F."/>
        </authorList>
    </citation>
    <scope>NUCLEOTIDE SEQUENCE [LARGE SCALE GENOMIC DNA]</scope>
    <source>
        <strain evidence="2">FD-334 SS-4</strain>
    </source>
</reference>
<sequence length="139" mass="15408">MAPNFLSLPRELIDLCVDKLHENDNEESRTALRACSLVCRTLCHRSRSHLFRHISFSSQSTAKLIPRLHTLPEILGSTLETGIARYVKSFEIIIDSAAENASTDFSSLLRDPDGILCAIINALHGQGYGVRKFSLGINV</sequence>
<gene>
    <name evidence="1" type="ORF">HYPSUDRAFT_40557</name>
</gene>
<dbReference type="Proteomes" id="UP000054270">
    <property type="component" value="Unassembled WGS sequence"/>
</dbReference>
<proteinExistence type="predicted"/>
<protein>
    <recommendedName>
        <fullName evidence="3">F-box domain-containing protein</fullName>
    </recommendedName>
</protein>
<dbReference type="OrthoDB" id="2788229at2759"/>
<evidence type="ECO:0000313" key="1">
    <source>
        <dbReference type="EMBL" id="KJA22762.1"/>
    </source>
</evidence>
<organism evidence="1 2">
    <name type="scientific">Hypholoma sublateritium (strain FD-334 SS-4)</name>
    <dbReference type="NCBI Taxonomy" id="945553"/>
    <lineage>
        <taxon>Eukaryota</taxon>
        <taxon>Fungi</taxon>
        <taxon>Dikarya</taxon>
        <taxon>Basidiomycota</taxon>
        <taxon>Agaricomycotina</taxon>
        <taxon>Agaricomycetes</taxon>
        <taxon>Agaricomycetidae</taxon>
        <taxon>Agaricales</taxon>
        <taxon>Agaricineae</taxon>
        <taxon>Strophariaceae</taxon>
        <taxon>Hypholoma</taxon>
    </lineage>
</organism>
<name>A0A0D2L6X7_HYPSF</name>
<keyword evidence="2" id="KW-1185">Reference proteome</keyword>